<evidence type="ECO:0000313" key="3">
    <source>
        <dbReference type="Proteomes" id="UP000316406"/>
    </source>
</evidence>
<dbReference type="AlphaFoldDB" id="A0A556C9W7"/>
<accession>A0A556C9W7</accession>
<evidence type="ECO:0000256" key="1">
    <source>
        <dbReference type="SAM" id="MobiDB-lite"/>
    </source>
</evidence>
<dbReference type="Proteomes" id="UP000316406">
    <property type="component" value="Unassembled WGS sequence"/>
</dbReference>
<evidence type="ECO:0000313" key="2">
    <source>
        <dbReference type="EMBL" id="TSI14126.1"/>
    </source>
</evidence>
<gene>
    <name evidence="2" type="ORF">FO013_15370</name>
</gene>
<proteinExistence type="predicted"/>
<feature type="region of interest" description="Disordered" evidence="1">
    <location>
        <begin position="208"/>
        <end position="245"/>
    </location>
</feature>
<dbReference type="Pfam" id="PF19876">
    <property type="entry name" value="DUF6349"/>
    <property type="match status" value="1"/>
</dbReference>
<organism evidence="2 3">
    <name type="scientific">Brevibacterium aurantiacum</name>
    <dbReference type="NCBI Taxonomy" id="273384"/>
    <lineage>
        <taxon>Bacteria</taxon>
        <taxon>Bacillati</taxon>
        <taxon>Actinomycetota</taxon>
        <taxon>Actinomycetes</taxon>
        <taxon>Micrococcales</taxon>
        <taxon>Brevibacteriaceae</taxon>
        <taxon>Brevibacterium</taxon>
    </lineage>
</organism>
<dbReference type="EMBL" id="VLTK01000009">
    <property type="protein sequence ID" value="TSI14126.1"/>
    <property type="molecule type" value="Genomic_DNA"/>
</dbReference>
<sequence length="245" mass="27398">MPEHSDGQLAFDFDAMAREDARARLDEWEGAPLGLTRDYFTPARFDEAFEHWKFLNGSLGSWKRSHMWHREGWNGAGTEFGEHRGEIFGAELSPEDGHEGPGGMLTQMICEPCDWHVIAEDDNTAVEAWHDHAVPGWRELPVLPAAIRVRDGGATLSKLAMKWITERYPQHMQVPGAPIITERSSPGTRHVHHYSPWGGYDLSHTALERPAAPEVSSRAPRRELPPFVPASPSGQSRQAGPDLSR</sequence>
<comment type="caution">
    <text evidence="2">The sequence shown here is derived from an EMBL/GenBank/DDBJ whole genome shotgun (WGS) entry which is preliminary data.</text>
</comment>
<dbReference type="OrthoDB" id="4087418at2"/>
<keyword evidence="3" id="KW-1185">Reference proteome</keyword>
<name>A0A556C9W7_BREAU</name>
<dbReference type="RefSeq" id="WP_143923437.1">
    <property type="nucleotide sequence ID" value="NZ_VLTK01000009.1"/>
</dbReference>
<reference evidence="2 3" key="1">
    <citation type="submission" date="2019-07" db="EMBL/GenBank/DDBJ databases">
        <title>Draft genome sequence of Brevibacterium aurantiacum XU54 isolated from Xinjiang China.</title>
        <authorList>
            <person name="Xu X."/>
        </authorList>
    </citation>
    <scope>NUCLEOTIDE SEQUENCE [LARGE SCALE GENOMIC DNA]</scope>
    <source>
        <strain evidence="2 3">XU54</strain>
    </source>
</reference>
<dbReference type="InterPro" id="IPR045930">
    <property type="entry name" value="DUF6349"/>
</dbReference>
<protein>
    <submittedName>
        <fullName evidence="2">Uncharacterized protein</fullName>
    </submittedName>
</protein>